<keyword evidence="2" id="KW-1185">Reference proteome</keyword>
<gene>
    <name evidence="1" type="ORF">CERSUDRAFT_117707</name>
</gene>
<accession>M2R3W0</accession>
<organism evidence="1 2">
    <name type="scientific">Ceriporiopsis subvermispora (strain B)</name>
    <name type="common">White-rot fungus</name>
    <name type="synonym">Gelatoporia subvermispora</name>
    <dbReference type="NCBI Taxonomy" id="914234"/>
    <lineage>
        <taxon>Eukaryota</taxon>
        <taxon>Fungi</taxon>
        <taxon>Dikarya</taxon>
        <taxon>Basidiomycota</taxon>
        <taxon>Agaricomycotina</taxon>
        <taxon>Agaricomycetes</taxon>
        <taxon>Polyporales</taxon>
        <taxon>Gelatoporiaceae</taxon>
        <taxon>Gelatoporia</taxon>
    </lineage>
</organism>
<proteinExistence type="predicted"/>
<dbReference type="Proteomes" id="UP000016930">
    <property type="component" value="Unassembled WGS sequence"/>
</dbReference>
<dbReference type="AlphaFoldDB" id="M2R3W0"/>
<dbReference type="EMBL" id="KB445805">
    <property type="protein sequence ID" value="EMD33606.1"/>
    <property type="molecule type" value="Genomic_DNA"/>
</dbReference>
<name>M2R3W0_CERS8</name>
<evidence type="ECO:0000313" key="2">
    <source>
        <dbReference type="Proteomes" id="UP000016930"/>
    </source>
</evidence>
<evidence type="ECO:0000313" key="1">
    <source>
        <dbReference type="EMBL" id="EMD33606.1"/>
    </source>
</evidence>
<dbReference type="HOGENOM" id="CLU_1959302_0_0_1"/>
<reference evidence="1 2" key="1">
    <citation type="journal article" date="2012" name="Proc. Natl. Acad. Sci. U.S.A.">
        <title>Comparative genomics of Ceriporiopsis subvermispora and Phanerochaete chrysosporium provide insight into selective ligninolysis.</title>
        <authorList>
            <person name="Fernandez-Fueyo E."/>
            <person name="Ruiz-Duenas F.J."/>
            <person name="Ferreira P."/>
            <person name="Floudas D."/>
            <person name="Hibbett D.S."/>
            <person name="Canessa P."/>
            <person name="Larrondo L.F."/>
            <person name="James T.Y."/>
            <person name="Seelenfreund D."/>
            <person name="Lobos S."/>
            <person name="Polanco R."/>
            <person name="Tello M."/>
            <person name="Honda Y."/>
            <person name="Watanabe T."/>
            <person name="Watanabe T."/>
            <person name="Ryu J.S."/>
            <person name="Kubicek C.P."/>
            <person name="Schmoll M."/>
            <person name="Gaskell J."/>
            <person name="Hammel K.E."/>
            <person name="St John F.J."/>
            <person name="Vanden Wymelenberg A."/>
            <person name="Sabat G."/>
            <person name="Splinter BonDurant S."/>
            <person name="Syed K."/>
            <person name="Yadav J.S."/>
            <person name="Doddapaneni H."/>
            <person name="Subramanian V."/>
            <person name="Lavin J.L."/>
            <person name="Oguiza J.A."/>
            <person name="Perez G."/>
            <person name="Pisabarro A.G."/>
            <person name="Ramirez L."/>
            <person name="Santoyo F."/>
            <person name="Master E."/>
            <person name="Coutinho P.M."/>
            <person name="Henrissat B."/>
            <person name="Lombard V."/>
            <person name="Magnuson J.K."/>
            <person name="Kuees U."/>
            <person name="Hori C."/>
            <person name="Igarashi K."/>
            <person name="Samejima M."/>
            <person name="Held B.W."/>
            <person name="Barry K.W."/>
            <person name="LaButti K.M."/>
            <person name="Lapidus A."/>
            <person name="Lindquist E.A."/>
            <person name="Lucas S.M."/>
            <person name="Riley R."/>
            <person name="Salamov A.A."/>
            <person name="Hoffmeister D."/>
            <person name="Schwenk D."/>
            <person name="Hadar Y."/>
            <person name="Yarden O."/>
            <person name="de Vries R.P."/>
            <person name="Wiebenga A."/>
            <person name="Stenlid J."/>
            <person name="Eastwood D."/>
            <person name="Grigoriev I.V."/>
            <person name="Berka R.M."/>
            <person name="Blanchette R.A."/>
            <person name="Kersten P."/>
            <person name="Martinez A.T."/>
            <person name="Vicuna R."/>
            <person name="Cullen D."/>
        </authorList>
    </citation>
    <scope>NUCLEOTIDE SEQUENCE [LARGE SCALE GENOMIC DNA]</scope>
    <source>
        <strain evidence="1 2">B</strain>
    </source>
</reference>
<protein>
    <submittedName>
        <fullName evidence="1">Uncharacterized protein</fullName>
    </submittedName>
</protein>
<sequence length="128" mass="15008">MNHELLPHEHILQARPRGSVTKGHRGTSVILYIVDHRMQRISLYIQSSQNILRRSFELVLSRTIDKASLRLMPDYRWIARQLRLHVKVSTFEITTSSLKKNRKYSYAILFGTGFLSSYTHREAAEKLQ</sequence>